<name>A0A182QUN2_9DIPT</name>
<reference evidence="3" key="1">
    <citation type="submission" date="2014-01" db="EMBL/GenBank/DDBJ databases">
        <title>The Genome Sequence of Anopheles farauti FAR1 (V2).</title>
        <authorList>
            <consortium name="The Broad Institute Genomics Platform"/>
            <person name="Neafsey D.E."/>
            <person name="Besansky N."/>
            <person name="Howell P."/>
            <person name="Walton C."/>
            <person name="Young S.K."/>
            <person name="Zeng Q."/>
            <person name="Gargeya S."/>
            <person name="Fitzgerald M."/>
            <person name="Haas B."/>
            <person name="Abouelleil A."/>
            <person name="Allen A.W."/>
            <person name="Alvarado L."/>
            <person name="Arachchi H.M."/>
            <person name="Berlin A.M."/>
            <person name="Chapman S.B."/>
            <person name="Gainer-Dewar J."/>
            <person name="Goldberg J."/>
            <person name="Griggs A."/>
            <person name="Gujja S."/>
            <person name="Hansen M."/>
            <person name="Howarth C."/>
            <person name="Imamovic A."/>
            <person name="Ireland A."/>
            <person name="Larimer J."/>
            <person name="McCowan C."/>
            <person name="Murphy C."/>
            <person name="Pearson M."/>
            <person name="Poon T.W."/>
            <person name="Priest M."/>
            <person name="Roberts A."/>
            <person name="Saif S."/>
            <person name="Shea T."/>
            <person name="Sisk P."/>
            <person name="Sykes S."/>
            <person name="Wortman J."/>
            <person name="Nusbaum C."/>
            <person name="Birren B."/>
        </authorList>
    </citation>
    <scope>NUCLEOTIDE SEQUENCE [LARGE SCALE GENOMIC DNA]</scope>
    <source>
        <strain evidence="3">FAR1</strain>
    </source>
</reference>
<evidence type="ECO:0000313" key="2">
    <source>
        <dbReference type="EnsemblMetazoa" id="AFAF017219-PA"/>
    </source>
</evidence>
<protein>
    <submittedName>
        <fullName evidence="2">Uncharacterized protein</fullName>
    </submittedName>
</protein>
<feature type="region of interest" description="Disordered" evidence="1">
    <location>
        <begin position="68"/>
        <end position="88"/>
    </location>
</feature>
<proteinExistence type="predicted"/>
<organism evidence="2 3">
    <name type="scientific">Anopheles farauti</name>
    <dbReference type="NCBI Taxonomy" id="69004"/>
    <lineage>
        <taxon>Eukaryota</taxon>
        <taxon>Metazoa</taxon>
        <taxon>Ecdysozoa</taxon>
        <taxon>Arthropoda</taxon>
        <taxon>Hexapoda</taxon>
        <taxon>Insecta</taxon>
        <taxon>Pterygota</taxon>
        <taxon>Neoptera</taxon>
        <taxon>Endopterygota</taxon>
        <taxon>Diptera</taxon>
        <taxon>Nematocera</taxon>
        <taxon>Culicoidea</taxon>
        <taxon>Culicidae</taxon>
        <taxon>Anophelinae</taxon>
        <taxon>Anopheles</taxon>
    </lineage>
</organism>
<keyword evidence="3" id="KW-1185">Reference proteome</keyword>
<dbReference type="Proteomes" id="UP000075886">
    <property type="component" value="Unassembled WGS sequence"/>
</dbReference>
<dbReference type="AlphaFoldDB" id="A0A182QUN2"/>
<dbReference type="VEuPathDB" id="VectorBase:AFAF017219"/>
<evidence type="ECO:0000313" key="3">
    <source>
        <dbReference type="Proteomes" id="UP000075886"/>
    </source>
</evidence>
<dbReference type="EMBL" id="AXCN02000973">
    <property type="status" value="NOT_ANNOTATED_CDS"/>
    <property type="molecule type" value="Genomic_DNA"/>
</dbReference>
<dbReference type="EnsemblMetazoa" id="AFAF017219-RA">
    <property type="protein sequence ID" value="AFAF017219-PA"/>
    <property type="gene ID" value="AFAF017219"/>
</dbReference>
<evidence type="ECO:0000256" key="1">
    <source>
        <dbReference type="SAM" id="MobiDB-lite"/>
    </source>
</evidence>
<accession>A0A182QUN2</accession>
<sequence>MLEPSVRASFDERGLLRLDRIELPAPRVEEVVPVGRSFTCWAPIAPTQHRVPAAQRFFRQSRRWRYTTHSHTHAHDSHGGQRGTGGGGVRQETALVNDVLSSACPLVMIVRCRRLIAKGASVGVCVYVFVYAVSHTTTTYRGLGQPKAIR</sequence>
<reference evidence="2" key="2">
    <citation type="submission" date="2020-05" db="UniProtKB">
        <authorList>
            <consortium name="EnsemblMetazoa"/>
        </authorList>
    </citation>
    <scope>IDENTIFICATION</scope>
    <source>
        <strain evidence="2">FAR1</strain>
    </source>
</reference>